<dbReference type="EMBL" id="BNAR01000016">
    <property type="protein sequence ID" value="GHH56440.1"/>
    <property type="molecule type" value="Genomic_DNA"/>
</dbReference>
<dbReference type="InterPro" id="IPR016461">
    <property type="entry name" value="COMT-like"/>
</dbReference>
<dbReference type="GO" id="GO:0032259">
    <property type="term" value="P:methylation"/>
    <property type="evidence" value="ECO:0007669"/>
    <property type="project" value="UniProtKB-KW"/>
</dbReference>
<comment type="caution">
    <text evidence="6">The sequence shown here is derived from an EMBL/GenBank/DDBJ whole genome shotgun (WGS) entry which is preliminary data.</text>
</comment>
<accession>A0ABQ3MRT1</accession>
<dbReference type="Proteomes" id="UP000605568">
    <property type="component" value="Unassembled WGS sequence"/>
</dbReference>
<dbReference type="PANTHER" id="PTHR43712:SF2">
    <property type="entry name" value="O-METHYLTRANSFERASE CICE"/>
    <property type="match status" value="1"/>
</dbReference>
<dbReference type="Gene3D" id="1.10.287.1350">
    <property type="match status" value="1"/>
</dbReference>
<dbReference type="InterPro" id="IPR036390">
    <property type="entry name" value="WH_DNA-bd_sf"/>
</dbReference>
<sequence>MDKVNRAQDSAALLELAEASIASRVLHLVAELGIADHFADGPAQPRWLAARTDTDEDALVSFLRLLAGHGVFHELPDGTFELTPRGALLRTEHPSSLRDVVRLLGFNYHVLGHAGYTLHTGEPAFPDLEGQPLFEYLRDDPALGTVFGGAMAGLSRSEGEDVLAGYDFSPYRHVVDVAGGDGTLLASILLAHPDASGTLFDQPHVVPSAERRRGELGLHGRMEIVAGDFFTGVVPKGDLHVLKSIVHDWSRPDAEKILRHCRDAMPDDGRLVLFERVLVPDNAPSQTKSWDVLVRVLLGGRERTVEEFQDLFASCGLVFVEATRIGPAMFAVEAVRGVTADHATG</sequence>
<keyword evidence="1 6" id="KW-0489">Methyltransferase</keyword>
<gene>
    <name evidence="6" type="ORF">GCM10017774_74490</name>
</gene>
<evidence type="ECO:0000256" key="3">
    <source>
        <dbReference type="ARBA" id="ARBA00022691"/>
    </source>
</evidence>
<dbReference type="PROSITE" id="PS51683">
    <property type="entry name" value="SAM_OMT_II"/>
    <property type="match status" value="1"/>
</dbReference>
<evidence type="ECO:0000313" key="7">
    <source>
        <dbReference type="Proteomes" id="UP000605568"/>
    </source>
</evidence>
<dbReference type="InterPro" id="IPR012967">
    <property type="entry name" value="COMT_dimerisation"/>
</dbReference>
<evidence type="ECO:0000256" key="2">
    <source>
        <dbReference type="ARBA" id="ARBA00022679"/>
    </source>
</evidence>
<proteinExistence type="predicted"/>
<keyword evidence="2" id="KW-0808">Transferase</keyword>
<dbReference type="Pfam" id="PF00891">
    <property type="entry name" value="Methyltransf_2"/>
    <property type="match status" value="1"/>
</dbReference>
<keyword evidence="3" id="KW-0949">S-adenosyl-L-methionine</keyword>
<dbReference type="CDD" id="cd02440">
    <property type="entry name" value="AdoMet_MTases"/>
    <property type="match status" value="1"/>
</dbReference>
<feature type="domain" description="O-methyltransferase C-terminal" evidence="4">
    <location>
        <begin position="124"/>
        <end position="316"/>
    </location>
</feature>
<dbReference type="PIRSF" id="PIRSF005739">
    <property type="entry name" value="O-mtase"/>
    <property type="match status" value="1"/>
</dbReference>
<dbReference type="InterPro" id="IPR029063">
    <property type="entry name" value="SAM-dependent_MTases_sf"/>
</dbReference>
<protein>
    <submittedName>
        <fullName evidence="6">Methyltransferase</fullName>
    </submittedName>
</protein>
<dbReference type="RefSeq" id="WP_191304092.1">
    <property type="nucleotide sequence ID" value="NZ_BNAR01000016.1"/>
</dbReference>
<dbReference type="Gene3D" id="1.10.10.10">
    <property type="entry name" value="Winged helix-like DNA-binding domain superfamily/Winged helix DNA-binding domain"/>
    <property type="match status" value="1"/>
</dbReference>
<evidence type="ECO:0000259" key="4">
    <source>
        <dbReference type="Pfam" id="PF00891"/>
    </source>
</evidence>
<reference evidence="7" key="1">
    <citation type="journal article" date="2019" name="Int. J. Syst. Evol. Microbiol.">
        <title>The Global Catalogue of Microorganisms (GCM) 10K type strain sequencing project: providing services to taxonomists for standard genome sequencing and annotation.</title>
        <authorList>
            <consortium name="The Broad Institute Genomics Platform"/>
            <consortium name="The Broad Institute Genome Sequencing Center for Infectious Disease"/>
            <person name="Wu L."/>
            <person name="Ma J."/>
        </authorList>
    </citation>
    <scope>NUCLEOTIDE SEQUENCE [LARGE SCALE GENOMIC DNA]</scope>
    <source>
        <strain evidence="7">CGMCC 4.7367</strain>
    </source>
</reference>
<feature type="domain" description="O-methyltransferase dimerisation" evidence="5">
    <location>
        <begin position="14"/>
        <end position="89"/>
    </location>
</feature>
<dbReference type="Gene3D" id="3.40.50.150">
    <property type="entry name" value="Vaccinia Virus protein VP39"/>
    <property type="match status" value="1"/>
</dbReference>
<organism evidence="6 7">
    <name type="scientific">Lentzea cavernae</name>
    <dbReference type="NCBI Taxonomy" id="2020703"/>
    <lineage>
        <taxon>Bacteria</taxon>
        <taxon>Bacillati</taxon>
        <taxon>Actinomycetota</taxon>
        <taxon>Actinomycetes</taxon>
        <taxon>Pseudonocardiales</taxon>
        <taxon>Pseudonocardiaceae</taxon>
        <taxon>Lentzea</taxon>
    </lineage>
</organism>
<dbReference type="InterPro" id="IPR001077">
    <property type="entry name" value="COMT_C"/>
</dbReference>
<name>A0ABQ3MRT1_9PSEU</name>
<evidence type="ECO:0000256" key="1">
    <source>
        <dbReference type="ARBA" id="ARBA00022603"/>
    </source>
</evidence>
<dbReference type="GO" id="GO:0008168">
    <property type="term" value="F:methyltransferase activity"/>
    <property type="evidence" value="ECO:0007669"/>
    <property type="project" value="UniProtKB-KW"/>
</dbReference>
<evidence type="ECO:0000313" key="6">
    <source>
        <dbReference type="EMBL" id="GHH56440.1"/>
    </source>
</evidence>
<dbReference type="SUPFAM" id="SSF53335">
    <property type="entry name" value="S-adenosyl-L-methionine-dependent methyltransferases"/>
    <property type="match status" value="1"/>
</dbReference>
<keyword evidence="7" id="KW-1185">Reference proteome</keyword>
<dbReference type="PANTHER" id="PTHR43712">
    <property type="entry name" value="PUTATIVE (AFU_ORTHOLOGUE AFUA_4G14580)-RELATED"/>
    <property type="match status" value="1"/>
</dbReference>
<evidence type="ECO:0000259" key="5">
    <source>
        <dbReference type="Pfam" id="PF08100"/>
    </source>
</evidence>
<dbReference type="SUPFAM" id="SSF46785">
    <property type="entry name" value="Winged helix' DNA-binding domain"/>
    <property type="match status" value="1"/>
</dbReference>
<dbReference type="InterPro" id="IPR036388">
    <property type="entry name" value="WH-like_DNA-bd_sf"/>
</dbReference>
<dbReference type="Pfam" id="PF08100">
    <property type="entry name" value="Dimerisation"/>
    <property type="match status" value="1"/>
</dbReference>